<protein>
    <submittedName>
        <fullName evidence="5">Extracellular ligand-binding receptor</fullName>
    </submittedName>
</protein>
<dbReference type="Proteomes" id="UP000008915">
    <property type="component" value="Chromosome"/>
</dbReference>
<accession>E6SIA4</accession>
<evidence type="ECO:0000313" key="5">
    <source>
        <dbReference type="EMBL" id="ADU51915.1"/>
    </source>
</evidence>
<dbReference type="PANTHER" id="PTHR30483">
    <property type="entry name" value="LEUCINE-SPECIFIC-BINDING PROTEIN"/>
    <property type="match status" value="1"/>
</dbReference>
<dbReference type="InterPro" id="IPR028082">
    <property type="entry name" value="Peripla_BP_I"/>
</dbReference>
<dbReference type="PROSITE" id="PS51257">
    <property type="entry name" value="PROKAR_LIPOPROTEIN"/>
    <property type="match status" value="1"/>
</dbReference>
<dbReference type="InterPro" id="IPR028081">
    <property type="entry name" value="Leu-bd"/>
</dbReference>
<dbReference type="HOGENOM" id="CLU_027128_0_1_9"/>
<proteinExistence type="inferred from homology"/>
<comment type="similarity">
    <text evidence="1">Belongs to the leucine-binding protein family.</text>
</comment>
<dbReference type="InterPro" id="IPR051010">
    <property type="entry name" value="BCAA_transport"/>
</dbReference>
<gene>
    <name evidence="5" type="ordered locus">Tmar_1814</name>
</gene>
<organism evidence="5 6">
    <name type="scientific">Thermaerobacter marianensis (strain ATCC 700841 / DSM 12885 / JCM 10246 / 7p75a)</name>
    <dbReference type="NCBI Taxonomy" id="644966"/>
    <lineage>
        <taxon>Bacteria</taxon>
        <taxon>Bacillati</taxon>
        <taxon>Bacillota</taxon>
        <taxon>Clostridia</taxon>
        <taxon>Eubacteriales</taxon>
        <taxon>Clostridiales Family XVII. Incertae Sedis</taxon>
        <taxon>Thermaerobacter</taxon>
    </lineage>
</organism>
<dbReference type="RefSeq" id="WP_013496216.1">
    <property type="nucleotide sequence ID" value="NC_014831.1"/>
</dbReference>
<reference evidence="6" key="2">
    <citation type="journal article" date="2010" name="Stand. Genomic Sci.">
        <title>Complete genome sequence of Thermaerobacter marianensis type strain (7p75aT).</title>
        <authorList>
            <person name="Han C."/>
            <person name="Gu W."/>
            <person name="Zhang X."/>
            <person name="Lapidus A."/>
            <person name="Nolan M."/>
            <person name="Copeland A."/>
            <person name="Lucas S."/>
            <person name="Glavina Del Rio T."/>
            <person name="Tice H."/>
            <person name="Cheng J."/>
            <person name="Tapia R."/>
            <person name="Goodwin L."/>
            <person name="Pitluck S."/>
            <person name="Pagani I."/>
            <person name="Ivanova N."/>
            <person name="Mavromatis K."/>
            <person name="Mikhailova N."/>
            <person name="Pati A."/>
            <person name="Chen A."/>
            <person name="Palaniappan K."/>
            <person name="Land M."/>
            <person name="Hauser L."/>
            <person name="Chang Y."/>
            <person name="Jeffries C."/>
            <person name="Schneider S."/>
            <person name="Rohde M."/>
            <person name="Goker M."/>
            <person name="Pukall R."/>
            <person name="Woyke T."/>
            <person name="Bristow J."/>
            <person name="Eisen J."/>
            <person name="Markowitz V."/>
            <person name="Hugenholtz P."/>
            <person name="Kyrpides N."/>
            <person name="Klenk H."/>
            <person name="Detter J."/>
        </authorList>
    </citation>
    <scope>NUCLEOTIDE SEQUENCE [LARGE SCALE GENOMIC DNA]</scope>
    <source>
        <strain evidence="6">ATCC 700841 / DSM 12885 / JCM 10246 / 7p75a</strain>
    </source>
</reference>
<feature type="signal peptide" evidence="3">
    <location>
        <begin position="1"/>
        <end position="20"/>
    </location>
</feature>
<dbReference type="SUPFAM" id="SSF53822">
    <property type="entry name" value="Periplasmic binding protein-like I"/>
    <property type="match status" value="1"/>
</dbReference>
<name>E6SIA4_THEM7</name>
<evidence type="ECO:0000256" key="1">
    <source>
        <dbReference type="ARBA" id="ARBA00010062"/>
    </source>
</evidence>
<dbReference type="STRING" id="644966.Tmar_1814"/>
<dbReference type="CDD" id="cd06333">
    <property type="entry name" value="PBP1_ABC_RPA1789-like"/>
    <property type="match status" value="1"/>
</dbReference>
<evidence type="ECO:0000256" key="3">
    <source>
        <dbReference type="SAM" id="SignalP"/>
    </source>
</evidence>
<evidence type="ECO:0000313" key="6">
    <source>
        <dbReference type="Proteomes" id="UP000008915"/>
    </source>
</evidence>
<evidence type="ECO:0000259" key="4">
    <source>
        <dbReference type="Pfam" id="PF13458"/>
    </source>
</evidence>
<dbReference type="Pfam" id="PF13458">
    <property type="entry name" value="Peripla_BP_6"/>
    <property type="match status" value="1"/>
</dbReference>
<sequence>MRRIARTAAMLGMVALLATACAGTGGQPAEETGGGGGNAGPGPAGTPIKIGVVVSITGNASSLGEPERNTVELFKDEFSEIGGYPVQWIVRDDASDPTQSVVQVNRLIAEEGVAAVVCCTTTPSSMAILEPVQQQQVPNISLAAGAQIVTPASERKWVFKTPQNDALMVGVLVDHMVASGIKRVAFLGFNDAYGDGGRKAFREVASQKGIEITAEESFARTDRDVSGQISRMRATNPDAYLIWAIPPGANVAQQNMKDMNITAPIYQSHGVANRNFLELGGTAVEGTLLPAGKLLVAEDLPDSDPQKEILLAYKRRYEERYGEGSANTFGGHAYDAMLILREAIQRAVEAGTNPSDLAAFRSALRDAIEQTRELVGISGIFTYSPEDHHGLDRRAAVMIKVENNDWALAD</sequence>
<feature type="domain" description="Leucine-binding protein" evidence="4">
    <location>
        <begin position="47"/>
        <end position="393"/>
    </location>
</feature>
<keyword evidence="5" id="KW-0675">Receptor</keyword>
<dbReference type="AlphaFoldDB" id="E6SIA4"/>
<dbReference type="EMBL" id="CP002344">
    <property type="protein sequence ID" value="ADU51915.1"/>
    <property type="molecule type" value="Genomic_DNA"/>
</dbReference>
<dbReference type="eggNOG" id="COG0683">
    <property type="taxonomic scope" value="Bacteria"/>
</dbReference>
<dbReference type="KEGG" id="tmr:Tmar_1814"/>
<keyword evidence="2 3" id="KW-0732">Signal</keyword>
<dbReference type="Gene3D" id="3.40.50.2300">
    <property type="match status" value="2"/>
</dbReference>
<dbReference type="PANTHER" id="PTHR30483:SF38">
    <property type="entry name" value="BLR7848 PROTEIN"/>
    <property type="match status" value="1"/>
</dbReference>
<feature type="chain" id="PRO_5038374959" evidence="3">
    <location>
        <begin position="21"/>
        <end position="410"/>
    </location>
</feature>
<keyword evidence="6" id="KW-1185">Reference proteome</keyword>
<reference evidence="5 6" key="1">
    <citation type="journal article" date="2010" name="Stand. Genomic Sci.">
        <title>Complete genome sequence of Thermaerobacter marianensis type strain (7p75a).</title>
        <authorList>
            <person name="Han C."/>
            <person name="Gu W."/>
            <person name="Zhang X."/>
            <person name="Lapidus A."/>
            <person name="Nolan M."/>
            <person name="Copeland A."/>
            <person name="Lucas S."/>
            <person name="Del Rio T.G."/>
            <person name="Tice H."/>
            <person name="Cheng J.F."/>
            <person name="Tapia R."/>
            <person name="Goodwin L."/>
            <person name="Pitluck S."/>
            <person name="Pagani I."/>
            <person name="Ivanova N."/>
            <person name="Mavromatis K."/>
            <person name="Mikhailova N."/>
            <person name="Pati A."/>
            <person name="Chen A."/>
            <person name="Palaniappan K."/>
            <person name="Land M."/>
            <person name="Hauser L."/>
            <person name="Chang Y.J."/>
            <person name="Jeffries C.D."/>
            <person name="Schneider S."/>
            <person name="Rohde M."/>
            <person name="Goker M."/>
            <person name="Pukall R."/>
            <person name="Woyke T."/>
            <person name="Bristow J."/>
            <person name="Eisen J.A."/>
            <person name="Markowitz V."/>
            <person name="Hugenholtz P."/>
            <person name="Kyrpides N.C."/>
            <person name="Klenk H.P."/>
            <person name="Detter J.C."/>
        </authorList>
    </citation>
    <scope>NUCLEOTIDE SEQUENCE [LARGE SCALE GENOMIC DNA]</scope>
    <source>
        <strain evidence="6">ATCC 700841 / DSM 12885 / JCM 10246 / 7p75a</strain>
    </source>
</reference>
<evidence type="ECO:0000256" key="2">
    <source>
        <dbReference type="ARBA" id="ARBA00022729"/>
    </source>
</evidence>